<feature type="region of interest" description="Disordered" evidence="11">
    <location>
        <begin position="153"/>
        <end position="174"/>
    </location>
</feature>
<protein>
    <recommendedName>
        <fullName evidence="10">ATP synthase subunit d, mitochondrial</fullName>
    </recommendedName>
</protein>
<keyword evidence="7 10" id="KW-0406">Ion transport</keyword>
<evidence type="ECO:0000313" key="13">
    <source>
        <dbReference type="Proteomes" id="UP000791440"/>
    </source>
</evidence>
<evidence type="ECO:0000256" key="5">
    <source>
        <dbReference type="ARBA" id="ARBA00022781"/>
    </source>
</evidence>
<keyword evidence="6 10" id="KW-0999">Mitochondrion inner membrane</keyword>
<dbReference type="GO" id="GO:0005743">
    <property type="term" value="C:mitochondrial inner membrane"/>
    <property type="evidence" value="ECO:0007669"/>
    <property type="project" value="UniProtKB-SubCell"/>
</dbReference>
<dbReference type="PIRSF" id="PIRSF005514">
    <property type="entry name" value="ATPase_F0_D_mt"/>
    <property type="match status" value="1"/>
</dbReference>
<evidence type="ECO:0000256" key="1">
    <source>
        <dbReference type="ARBA" id="ARBA00004273"/>
    </source>
</evidence>
<name>A0A922CLN6_MANSE</name>
<evidence type="ECO:0000256" key="10">
    <source>
        <dbReference type="PIRNR" id="PIRNR005514"/>
    </source>
</evidence>
<comment type="subcellular location">
    <subcellularLocation>
        <location evidence="1 10">Mitochondrion inner membrane</location>
    </subcellularLocation>
</comment>
<evidence type="ECO:0000256" key="3">
    <source>
        <dbReference type="ARBA" id="ARBA00022448"/>
    </source>
</evidence>
<dbReference type="GO" id="GO:0015986">
    <property type="term" value="P:proton motive force-driven ATP synthesis"/>
    <property type="evidence" value="ECO:0007669"/>
    <property type="project" value="UniProtKB-UniRule"/>
</dbReference>
<dbReference type="AlphaFoldDB" id="A0A922CLN6"/>
<evidence type="ECO:0000256" key="7">
    <source>
        <dbReference type="ARBA" id="ARBA00023065"/>
    </source>
</evidence>
<organism evidence="12 13">
    <name type="scientific">Manduca sexta</name>
    <name type="common">Tobacco hawkmoth</name>
    <name type="synonym">Tobacco hornworm</name>
    <dbReference type="NCBI Taxonomy" id="7130"/>
    <lineage>
        <taxon>Eukaryota</taxon>
        <taxon>Metazoa</taxon>
        <taxon>Ecdysozoa</taxon>
        <taxon>Arthropoda</taxon>
        <taxon>Hexapoda</taxon>
        <taxon>Insecta</taxon>
        <taxon>Pterygota</taxon>
        <taxon>Neoptera</taxon>
        <taxon>Endopterygota</taxon>
        <taxon>Lepidoptera</taxon>
        <taxon>Glossata</taxon>
        <taxon>Ditrysia</taxon>
        <taxon>Bombycoidea</taxon>
        <taxon>Sphingidae</taxon>
        <taxon>Sphinginae</taxon>
        <taxon>Sphingini</taxon>
        <taxon>Manduca</taxon>
    </lineage>
</organism>
<evidence type="ECO:0000256" key="9">
    <source>
        <dbReference type="ARBA" id="ARBA00023136"/>
    </source>
</evidence>
<reference evidence="12" key="2">
    <citation type="submission" date="2020-12" db="EMBL/GenBank/DDBJ databases">
        <authorList>
            <person name="Kanost M."/>
        </authorList>
    </citation>
    <scope>NUCLEOTIDE SEQUENCE</scope>
</reference>
<evidence type="ECO:0000313" key="12">
    <source>
        <dbReference type="EMBL" id="KAG6449973.1"/>
    </source>
</evidence>
<dbReference type="InterPro" id="IPR036228">
    <property type="entry name" value="ATP_synth_F0_dsu_sf_mt"/>
</dbReference>
<comment type="similarity">
    <text evidence="2 10">Belongs to the ATPase d subunit family.</text>
</comment>
<proteinExistence type="inferred from homology"/>
<sequence>MAKRFTKSAINWTEFQNRVPPEQQSNFMSFKSKYEMYVRRMKDNPAEPPKINWDIYKQLIPVPGLVDKLKSDYEAFKVPFPQDPVTAKIDEQWKTVEAEIKKYCADVQKDIEAAKKELERIKALPKFDEMTMETYYDMYPEYALDFVKKPTFWPHTPEEQEGYEEPSPGGGKEH</sequence>
<gene>
    <name evidence="12" type="ORF">O3G_MSEX006332</name>
</gene>
<keyword evidence="9 10" id="KW-0472">Membrane</keyword>
<dbReference type="InterPro" id="IPR008689">
    <property type="entry name" value="ATP_synth_F0_dsu_mt"/>
</dbReference>
<dbReference type="EMBL" id="JH668381">
    <property type="protein sequence ID" value="KAG6449973.1"/>
    <property type="molecule type" value="Genomic_DNA"/>
</dbReference>
<evidence type="ECO:0000256" key="4">
    <source>
        <dbReference type="ARBA" id="ARBA00022547"/>
    </source>
</evidence>
<dbReference type="Proteomes" id="UP000791440">
    <property type="component" value="Unassembled WGS sequence"/>
</dbReference>
<dbReference type="GO" id="GO:0045259">
    <property type="term" value="C:proton-transporting ATP synthase complex"/>
    <property type="evidence" value="ECO:0007669"/>
    <property type="project" value="UniProtKB-KW"/>
</dbReference>
<dbReference type="Pfam" id="PF05873">
    <property type="entry name" value="Mt_ATP-synt_D"/>
    <property type="match status" value="1"/>
</dbReference>
<reference evidence="12" key="1">
    <citation type="journal article" date="2016" name="Insect Biochem. Mol. Biol.">
        <title>Multifaceted biological insights from a draft genome sequence of the tobacco hornworm moth, Manduca sexta.</title>
        <authorList>
            <person name="Kanost M.R."/>
            <person name="Arrese E.L."/>
            <person name="Cao X."/>
            <person name="Chen Y.R."/>
            <person name="Chellapilla S."/>
            <person name="Goldsmith M.R."/>
            <person name="Grosse-Wilde E."/>
            <person name="Heckel D.G."/>
            <person name="Herndon N."/>
            <person name="Jiang H."/>
            <person name="Papanicolaou A."/>
            <person name="Qu J."/>
            <person name="Soulages J.L."/>
            <person name="Vogel H."/>
            <person name="Walters J."/>
            <person name="Waterhouse R.M."/>
            <person name="Ahn S.J."/>
            <person name="Almeida F.C."/>
            <person name="An C."/>
            <person name="Aqrawi P."/>
            <person name="Bretschneider A."/>
            <person name="Bryant W.B."/>
            <person name="Bucks S."/>
            <person name="Chao H."/>
            <person name="Chevignon G."/>
            <person name="Christen J.M."/>
            <person name="Clarke D.F."/>
            <person name="Dittmer N.T."/>
            <person name="Ferguson L.C.F."/>
            <person name="Garavelou S."/>
            <person name="Gordon K.H.J."/>
            <person name="Gunaratna R.T."/>
            <person name="Han Y."/>
            <person name="Hauser F."/>
            <person name="He Y."/>
            <person name="Heidel-Fischer H."/>
            <person name="Hirsh A."/>
            <person name="Hu Y."/>
            <person name="Jiang H."/>
            <person name="Kalra D."/>
            <person name="Klinner C."/>
            <person name="Konig C."/>
            <person name="Kovar C."/>
            <person name="Kroll A.R."/>
            <person name="Kuwar S.S."/>
            <person name="Lee S.L."/>
            <person name="Lehman R."/>
            <person name="Li K."/>
            <person name="Li Z."/>
            <person name="Liang H."/>
            <person name="Lovelace S."/>
            <person name="Lu Z."/>
            <person name="Mansfield J.H."/>
            <person name="McCulloch K.J."/>
            <person name="Mathew T."/>
            <person name="Morton B."/>
            <person name="Muzny D.M."/>
            <person name="Neunemann D."/>
            <person name="Ongeri F."/>
            <person name="Pauchet Y."/>
            <person name="Pu L.L."/>
            <person name="Pyrousis I."/>
            <person name="Rao X.J."/>
            <person name="Redding A."/>
            <person name="Roesel C."/>
            <person name="Sanchez-Gracia A."/>
            <person name="Schaack S."/>
            <person name="Shukla A."/>
            <person name="Tetreau G."/>
            <person name="Wang Y."/>
            <person name="Xiong G.H."/>
            <person name="Traut W."/>
            <person name="Walsh T.K."/>
            <person name="Worley K.C."/>
            <person name="Wu D."/>
            <person name="Wu W."/>
            <person name="Wu Y.Q."/>
            <person name="Zhang X."/>
            <person name="Zou Z."/>
            <person name="Zucker H."/>
            <person name="Briscoe A.D."/>
            <person name="Burmester T."/>
            <person name="Clem R.J."/>
            <person name="Feyereisen R."/>
            <person name="Grimmelikhuijzen C.J.P."/>
            <person name="Hamodrakas S.J."/>
            <person name="Hansson B.S."/>
            <person name="Huguet E."/>
            <person name="Jermiin L.S."/>
            <person name="Lan Q."/>
            <person name="Lehman H.K."/>
            <person name="Lorenzen M."/>
            <person name="Merzendorfer H."/>
            <person name="Michalopoulos I."/>
            <person name="Morton D.B."/>
            <person name="Muthukrishnan S."/>
            <person name="Oakeshott J.G."/>
            <person name="Palmer W."/>
            <person name="Park Y."/>
            <person name="Passarelli A.L."/>
            <person name="Rozas J."/>
            <person name="Schwartz L.M."/>
            <person name="Smith W."/>
            <person name="Southgate A."/>
            <person name="Vilcinskas A."/>
            <person name="Vogt R."/>
            <person name="Wang P."/>
            <person name="Werren J."/>
            <person name="Yu X.Q."/>
            <person name="Zhou J.J."/>
            <person name="Brown S.J."/>
            <person name="Scherer S.E."/>
            <person name="Richards S."/>
            <person name="Blissard G.W."/>
        </authorList>
    </citation>
    <scope>NUCLEOTIDE SEQUENCE</scope>
</reference>
<accession>A0A922CLN6</accession>
<comment type="function">
    <text evidence="10">Mitochondrial membrane ATP synthase (F(1)F(0) ATP synthase or Complex V) produces ATP from ADP in the presence of a proton gradient across the membrane which is generated by electron transport complexes of the respiratory chain. F-type ATPases consist of two structural domains, F(1) - containing the extramembraneous catalytic core, and F(0) - containing the membrane proton channel, linked together by a central stalk and a peripheral stalk. During catalysis, ATP synthesis in the catalytic domain of F(1) is coupled via a rotary mechanism of the central stalk subunits to proton translocation.</text>
</comment>
<dbReference type="PANTHER" id="PTHR12700">
    <property type="entry name" value="ATP SYNTHASE SUBUNIT D, MITOCHONDRIAL"/>
    <property type="match status" value="1"/>
</dbReference>
<dbReference type="SUPFAM" id="SSF161065">
    <property type="entry name" value="ATP synthase D chain-like"/>
    <property type="match status" value="1"/>
</dbReference>
<evidence type="ECO:0000256" key="8">
    <source>
        <dbReference type="ARBA" id="ARBA00023128"/>
    </source>
</evidence>
<keyword evidence="4" id="KW-0138">CF(0)</keyword>
<evidence type="ECO:0000256" key="11">
    <source>
        <dbReference type="SAM" id="MobiDB-lite"/>
    </source>
</evidence>
<evidence type="ECO:0000256" key="2">
    <source>
        <dbReference type="ARBA" id="ARBA00006842"/>
    </source>
</evidence>
<keyword evidence="13" id="KW-1185">Reference proteome</keyword>
<dbReference type="GO" id="GO:0015078">
    <property type="term" value="F:proton transmembrane transporter activity"/>
    <property type="evidence" value="ECO:0007669"/>
    <property type="project" value="InterPro"/>
</dbReference>
<keyword evidence="5 10" id="KW-0375">Hydrogen ion transport</keyword>
<keyword evidence="8 10" id="KW-0496">Mitochondrion</keyword>
<keyword evidence="3 10" id="KW-0813">Transport</keyword>
<comment type="caution">
    <text evidence="12">The sequence shown here is derived from an EMBL/GenBank/DDBJ whole genome shotgun (WGS) entry which is preliminary data.</text>
</comment>
<dbReference type="Gene3D" id="6.10.280.70">
    <property type="match status" value="1"/>
</dbReference>
<evidence type="ECO:0000256" key="6">
    <source>
        <dbReference type="ARBA" id="ARBA00022792"/>
    </source>
</evidence>